<proteinExistence type="predicted"/>
<name>A0A9P6GJF7_9PLEO</name>
<protein>
    <submittedName>
        <fullName evidence="2">Uncharacterized protein</fullName>
    </submittedName>
</protein>
<accession>A0A9P6GJF7</accession>
<organism evidence="2 3">
    <name type="scientific">Paraphaeosphaeria minitans</name>
    <dbReference type="NCBI Taxonomy" id="565426"/>
    <lineage>
        <taxon>Eukaryota</taxon>
        <taxon>Fungi</taxon>
        <taxon>Dikarya</taxon>
        <taxon>Ascomycota</taxon>
        <taxon>Pezizomycotina</taxon>
        <taxon>Dothideomycetes</taxon>
        <taxon>Pleosporomycetidae</taxon>
        <taxon>Pleosporales</taxon>
        <taxon>Massarineae</taxon>
        <taxon>Didymosphaeriaceae</taxon>
        <taxon>Paraphaeosphaeria</taxon>
    </lineage>
</organism>
<comment type="caution">
    <text evidence="2">The sequence shown here is derived from an EMBL/GenBank/DDBJ whole genome shotgun (WGS) entry which is preliminary data.</text>
</comment>
<evidence type="ECO:0000256" key="1">
    <source>
        <dbReference type="SAM" id="MobiDB-lite"/>
    </source>
</evidence>
<evidence type="ECO:0000313" key="2">
    <source>
        <dbReference type="EMBL" id="KAF9736761.1"/>
    </source>
</evidence>
<sequence length="121" mass="13610">MGRLLFNACGSKLDATRFWFLGTRKMVTLLVTCSPLRFYLQSNHCGEHLLKQVDEWDGMSGVNLGITLRMLPQAVPDFVLSRGGALFESSDGIERGWGPRPRRDAWASSEQPRSVVRRELG</sequence>
<dbReference type="EMBL" id="WJXW01000004">
    <property type="protein sequence ID" value="KAF9736761.1"/>
    <property type="molecule type" value="Genomic_DNA"/>
</dbReference>
<dbReference type="OrthoDB" id="10538676at2759"/>
<dbReference type="AlphaFoldDB" id="A0A9P6GJF7"/>
<feature type="region of interest" description="Disordered" evidence="1">
    <location>
        <begin position="93"/>
        <end position="121"/>
    </location>
</feature>
<evidence type="ECO:0000313" key="3">
    <source>
        <dbReference type="Proteomes" id="UP000756921"/>
    </source>
</evidence>
<gene>
    <name evidence="2" type="ORF">PMIN01_04540</name>
</gene>
<keyword evidence="3" id="KW-1185">Reference proteome</keyword>
<reference evidence="2" key="1">
    <citation type="journal article" date="2020" name="Mol. Plant Microbe Interact.">
        <title>Genome Sequence of the Biocontrol Agent Coniothyrium minitans strain Conio (IMI 134523).</title>
        <authorList>
            <person name="Patel D."/>
            <person name="Shittu T.A."/>
            <person name="Baroncelli R."/>
            <person name="Muthumeenakshi S."/>
            <person name="Osborne T.H."/>
            <person name="Janganan T.K."/>
            <person name="Sreenivasaprasad S."/>
        </authorList>
    </citation>
    <scope>NUCLEOTIDE SEQUENCE</scope>
    <source>
        <strain evidence="2">Conio</strain>
    </source>
</reference>
<dbReference type="Proteomes" id="UP000756921">
    <property type="component" value="Unassembled WGS sequence"/>
</dbReference>